<evidence type="ECO:0000259" key="6">
    <source>
        <dbReference type="Pfam" id="PF08386"/>
    </source>
</evidence>
<evidence type="ECO:0000256" key="2">
    <source>
        <dbReference type="ARBA" id="ARBA00022729"/>
    </source>
</evidence>
<dbReference type="Gene3D" id="3.40.50.1820">
    <property type="entry name" value="alpha/beta hydrolase"/>
    <property type="match status" value="1"/>
</dbReference>
<feature type="domain" description="Peptidase S33 tripeptidyl aminopeptidase-like C-terminal" evidence="6">
    <location>
        <begin position="469"/>
        <end position="546"/>
    </location>
</feature>
<comment type="caution">
    <text evidence="7">The sequence shown here is derived from an EMBL/GenBank/DDBJ whole genome shotgun (WGS) entry which is preliminary data.</text>
</comment>
<evidence type="ECO:0000256" key="3">
    <source>
        <dbReference type="ARBA" id="ARBA00022801"/>
    </source>
</evidence>
<evidence type="ECO:0000256" key="4">
    <source>
        <dbReference type="SAM" id="MobiDB-lite"/>
    </source>
</evidence>
<keyword evidence="8" id="KW-1185">Reference proteome</keyword>
<organism evidence="7 8">
    <name type="scientific">Corynebacterium zhongnanshanii</name>
    <dbReference type="NCBI Taxonomy" id="2768834"/>
    <lineage>
        <taxon>Bacteria</taxon>
        <taxon>Bacillati</taxon>
        <taxon>Actinomycetota</taxon>
        <taxon>Actinomycetes</taxon>
        <taxon>Mycobacteriales</taxon>
        <taxon>Corynebacteriaceae</taxon>
        <taxon>Corynebacterium</taxon>
    </lineage>
</organism>
<comment type="similarity">
    <text evidence="1">Belongs to the peptidase S33 family.</text>
</comment>
<dbReference type="SUPFAM" id="SSF53474">
    <property type="entry name" value="alpha/beta-Hydrolases"/>
    <property type="match status" value="2"/>
</dbReference>
<accession>A0ABQ6VCE5</accession>
<dbReference type="GO" id="GO:0016787">
    <property type="term" value="F:hydrolase activity"/>
    <property type="evidence" value="ECO:0007669"/>
    <property type="project" value="UniProtKB-KW"/>
</dbReference>
<feature type="region of interest" description="Disordered" evidence="4">
    <location>
        <begin position="1"/>
        <end position="20"/>
    </location>
</feature>
<name>A0ABQ6VCE5_9CORY</name>
<evidence type="ECO:0000256" key="1">
    <source>
        <dbReference type="ARBA" id="ARBA00010088"/>
    </source>
</evidence>
<gene>
    <name evidence="7" type="ORF">F8377_08330</name>
</gene>
<evidence type="ECO:0000313" key="7">
    <source>
        <dbReference type="EMBL" id="KAB3519902.1"/>
    </source>
</evidence>
<dbReference type="Pfam" id="PF08386">
    <property type="entry name" value="Abhydrolase_4"/>
    <property type="match status" value="1"/>
</dbReference>
<dbReference type="InterPro" id="IPR000073">
    <property type="entry name" value="AB_hydrolase_1"/>
</dbReference>
<dbReference type="InterPro" id="IPR029058">
    <property type="entry name" value="AB_hydrolase_fold"/>
</dbReference>
<dbReference type="PANTHER" id="PTHR43248:SF29">
    <property type="entry name" value="TRIPEPTIDYL AMINOPEPTIDASE"/>
    <property type="match status" value="1"/>
</dbReference>
<proteinExistence type="inferred from homology"/>
<dbReference type="InterPro" id="IPR013595">
    <property type="entry name" value="Pept_S33_TAP-like_C"/>
</dbReference>
<keyword evidence="3 7" id="KW-0378">Hydrolase</keyword>
<sequence length="548" mass="58732">MTFAQHARPPHDTRTRSRTVGTTAKARWGLLAALALVGGQAAVPAAFPSALPTASAQTDLTWGDCPKASFTAPGTVCTEVQVPKDYSNPAGEKITLTVSKIPARGEKRGVIAGNPGGPGGDALGMFTSGEKDDIEIPRVTMPEKIREHYDQIAVQPRGLSHAEPLTCGATEFPIPAELFVGGIAHELCETLQPGLVDSITTENTARDLNEVRTQLGEDRLNLYGVSYGGVLMSTYATLFPQHTDHILLDSSASPKAQWFGLGESRQGARRDTLMAMFQWIADRDDQYGLGTTPLQVYQSWAQRVNEETGVPAQLTPPPAQVGDLPAGLQQHAGVVLPVVNDAIPPIWRLYSGWSTLTRLAPGASNQSPLFAATLQNGLYDESSWGDLAEYVRDGKPHDNSEKLLENIVEDDEALLDFIESQVTLNTVMQSVFCNENTTPPARERLLPHIVDSLTGGDALKQVDEGIATGAVCMGWPLPKAPVKVSGQALQTKPLLMVFDKDSATTAQATTDMQEAMGGEIITLEGYSHGVMAHASDKVADKVNAYFGL</sequence>
<dbReference type="EMBL" id="WBZJ01000003">
    <property type="protein sequence ID" value="KAB3519902.1"/>
    <property type="molecule type" value="Genomic_DNA"/>
</dbReference>
<feature type="domain" description="AB hydrolase-1" evidence="5">
    <location>
        <begin position="141"/>
        <end position="257"/>
    </location>
</feature>
<protein>
    <submittedName>
        <fullName evidence="7">Alpha/beta hydrolase</fullName>
    </submittedName>
</protein>
<keyword evidence="2" id="KW-0732">Signal</keyword>
<dbReference type="InterPro" id="IPR051601">
    <property type="entry name" value="Serine_prot/Carboxylest_S33"/>
</dbReference>
<dbReference type="RefSeq" id="WP_151844666.1">
    <property type="nucleotide sequence ID" value="NZ_WBZJ01000003.1"/>
</dbReference>
<dbReference type="Pfam" id="PF00561">
    <property type="entry name" value="Abhydrolase_1"/>
    <property type="match status" value="1"/>
</dbReference>
<dbReference type="Proteomes" id="UP000436181">
    <property type="component" value="Unassembled WGS sequence"/>
</dbReference>
<reference evidence="7 8" key="1">
    <citation type="submission" date="2019-10" db="EMBL/GenBank/DDBJ databases">
        <title>Corynebacterium sp novel species isolated from the respiratory tract of Marmot.</title>
        <authorList>
            <person name="Zhang G."/>
        </authorList>
    </citation>
    <scope>NUCLEOTIDE SEQUENCE [LARGE SCALE GENOMIC DNA]</scope>
    <source>
        <strain evidence="7 8">336</strain>
    </source>
</reference>
<evidence type="ECO:0000313" key="8">
    <source>
        <dbReference type="Proteomes" id="UP000436181"/>
    </source>
</evidence>
<evidence type="ECO:0000259" key="5">
    <source>
        <dbReference type="Pfam" id="PF00561"/>
    </source>
</evidence>
<dbReference type="PANTHER" id="PTHR43248">
    <property type="entry name" value="2-SUCCINYL-6-HYDROXY-2,4-CYCLOHEXADIENE-1-CARBOXYLATE SYNTHASE"/>
    <property type="match status" value="1"/>
</dbReference>